<keyword evidence="5" id="KW-1133">Transmembrane helix</keyword>
<evidence type="ECO:0000256" key="7">
    <source>
        <dbReference type="SAM" id="MobiDB-lite"/>
    </source>
</evidence>
<keyword evidence="6" id="KW-0472">Membrane</keyword>
<evidence type="ECO:0000256" key="1">
    <source>
        <dbReference type="ARBA" id="ARBA00004651"/>
    </source>
</evidence>
<name>A0A2P8EB13_9ACTN</name>
<sequence length="182" mass="19449">MSLVRLIARPMLATVFVVQGANNLRNPDAGVPGATKFAERFGPTIERRAPSFPTDPKTLVRINAGVQLTAGLALGTGRFPRLAALTLAASLVPTTWAGHAFWEIDDPAQRKTQRVQAMKNVGLTGGLLLAGVDTGGKPGLTWRARHAARDARRAGKGAKREAKLTARKARNEITSMPHRGKS</sequence>
<evidence type="ECO:0000256" key="5">
    <source>
        <dbReference type="ARBA" id="ARBA00022989"/>
    </source>
</evidence>
<evidence type="ECO:0000256" key="2">
    <source>
        <dbReference type="ARBA" id="ARBA00006679"/>
    </source>
</evidence>
<dbReference type="Pfam" id="PF07681">
    <property type="entry name" value="DoxX"/>
    <property type="match status" value="1"/>
</dbReference>
<dbReference type="PANTHER" id="PTHR33452:SF1">
    <property type="entry name" value="INNER MEMBRANE PROTEIN YPHA-RELATED"/>
    <property type="match status" value="1"/>
</dbReference>
<dbReference type="EMBL" id="PYGE01000002">
    <property type="protein sequence ID" value="PSL06648.1"/>
    <property type="molecule type" value="Genomic_DNA"/>
</dbReference>
<gene>
    <name evidence="8" type="ORF">CLV30_10233</name>
</gene>
<dbReference type="Proteomes" id="UP000243528">
    <property type="component" value="Unassembled WGS sequence"/>
</dbReference>
<evidence type="ECO:0000256" key="4">
    <source>
        <dbReference type="ARBA" id="ARBA00022692"/>
    </source>
</evidence>
<feature type="compositionally biased region" description="Basic and acidic residues" evidence="7">
    <location>
        <begin position="148"/>
        <end position="164"/>
    </location>
</feature>
<comment type="subcellular location">
    <subcellularLocation>
        <location evidence="1">Cell membrane</location>
        <topology evidence="1">Multi-pass membrane protein</topology>
    </subcellularLocation>
</comment>
<dbReference type="AlphaFoldDB" id="A0A2P8EB13"/>
<comment type="similarity">
    <text evidence="2">Belongs to the DoxX family.</text>
</comment>
<keyword evidence="3" id="KW-1003">Cell membrane</keyword>
<dbReference type="RefSeq" id="WP_106535686.1">
    <property type="nucleotide sequence ID" value="NZ_ML142898.1"/>
</dbReference>
<feature type="region of interest" description="Disordered" evidence="7">
    <location>
        <begin position="148"/>
        <end position="182"/>
    </location>
</feature>
<evidence type="ECO:0000313" key="8">
    <source>
        <dbReference type="EMBL" id="PSL06648.1"/>
    </source>
</evidence>
<protein>
    <submittedName>
        <fullName evidence="8">Putative membrane protein YphA (DoxX/SURF4 family)</fullName>
    </submittedName>
</protein>
<evidence type="ECO:0000256" key="3">
    <source>
        <dbReference type="ARBA" id="ARBA00022475"/>
    </source>
</evidence>
<dbReference type="InterPro" id="IPR051907">
    <property type="entry name" value="DoxX-like_oxidoreductase"/>
</dbReference>
<dbReference type="InterPro" id="IPR032808">
    <property type="entry name" value="DoxX"/>
</dbReference>
<proteinExistence type="inferred from homology"/>
<evidence type="ECO:0000313" key="9">
    <source>
        <dbReference type="Proteomes" id="UP000243528"/>
    </source>
</evidence>
<keyword evidence="9" id="KW-1185">Reference proteome</keyword>
<dbReference type="GO" id="GO:0005886">
    <property type="term" value="C:plasma membrane"/>
    <property type="evidence" value="ECO:0007669"/>
    <property type="project" value="UniProtKB-SubCell"/>
</dbReference>
<dbReference type="PANTHER" id="PTHR33452">
    <property type="entry name" value="OXIDOREDUCTASE CATD-RELATED"/>
    <property type="match status" value="1"/>
</dbReference>
<evidence type="ECO:0000256" key="6">
    <source>
        <dbReference type="ARBA" id="ARBA00023136"/>
    </source>
</evidence>
<reference evidence="8 9" key="1">
    <citation type="submission" date="2018-03" db="EMBL/GenBank/DDBJ databases">
        <title>Genomic Encyclopedia of Archaeal and Bacterial Type Strains, Phase II (KMG-II): from individual species to whole genera.</title>
        <authorList>
            <person name="Goeker M."/>
        </authorList>
    </citation>
    <scope>NUCLEOTIDE SEQUENCE [LARGE SCALE GENOMIC DNA]</scope>
    <source>
        <strain evidence="8 9">DSM 45211</strain>
    </source>
</reference>
<keyword evidence="4" id="KW-0812">Transmembrane</keyword>
<dbReference type="OrthoDB" id="329282at2"/>
<comment type="caution">
    <text evidence="8">The sequence shown here is derived from an EMBL/GenBank/DDBJ whole genome shotgun (WGS) entry which is preliminary data.</text>
</comment>
<organism evidence="8 9">
    <name type="scientific">Haloactinopolyspora alba</name>
    <dbReference type="NCBI Taxonomy" id="648780"/>
    <lineage>
        <taxon>Bacteria</taxon>
        <taxon>Bacillati</taxon>
        <taxon>Actinomycetota</taxon>
        <taxon>Actinomycetes</taxon>
        <taxon>Jiangellales</taxon>
        <taxon>Jiangellaceae</taxon>
        <taxon>Haloactinopolyspora</taxon>
    </lineage>
</organism>
<accession>A0A2P8EB13</accession>